<dbReference type="Pfam" id="PF00884">
    <property type="entry name" value="Sulfatase"/>
    <property type="match status" value="1"/>
</dbReference>
<keyword evidence="9" id="KW-1185">Reference proteome</keyword>
<dbReference type="Gene3D" id="3.40.720.10">
    <property type="entry name" value="Alkaline Phosphatase, subunit A"/>
    <property type="match status" value="1"/>
</dbReference>
<dbReference type="EMBL" id="JADCSA010000021">
    <property type="protein sequence ID" value="MBE7325985.1"/>
    <property type="molecule type" value="Genomic_DNA"/>
</dbReference>
<feature type="domain" description="Sulfatase N-terminal" evidence="7">
    <location>
        <begin position="75"/>
        <end position="451"/>
    </location>
</feature>
<gene>
    <name evidence="8" type="ORF">IEQ44_15150</name>
</gene>
<comment type="similarity">
    <text evidence="1">Belongs to the sulfatase family.</text>
</comment>
<dbReference type="PROSITE" id="PS00149">
    <property type="entry name" value="SULFATASE_2"/>
    <property type="match status" value="1"/>
</dbReference>
<accession>A0ABR9RX85</accession>
<evidence type="ECO:0000256" key="4">
    <source>
        <dbReference type="ARBA" id="ARBA00023180"/>
    </source>
</evidence>
<sequence>MAERTRRPTRQPNRRPSARRYAVVLTLVAALVAGACSAGPEPEPVAERTVSAAPTPSGTLTPEPPRRQALAGTRPNVVMVLMDDFSMDLLPTMAAARRLARRGATFDHFVVDSLCCVSRASLMTGQFPHQTGVLTNSARSAPGAGPAGGWAAYRDYGNDARTVSLRLQKAGYTTGFVGKYLNEYEYNPGWKVPPVPPGWDQFNVLFGSAYDGWGFDSLDVVDGQVVVRNHPLPPASAPAAEKDAVYAGQVIEDYALDFIAERSGDDDPWFLQVNPFAPHNRVNAEGAWPGEPVFPAAFRDRPGGTKRGGNCGRVRCADLTVADLPGYGDDSRDNTPVRADGRRTRAWNDRAPMRRGVAEQRLRDRARMVQSVDRTLARIMKAVDDDTVVVLTSDNGFHLGQNGLWAGKGTAYDTDLRVPLLMAGPGIEPGPRAEWTSNIDLAPTLEDWAGIRSPRHRAGTSLLPALEDPELAARDHVFVDHTTDTVGDDPDLAFTGGELQRIPTYLAVRSRTGLLIRNDLDPRAAGRQVGWEFYSYADHPWERRNAYAAPRHAAEVAALQRRLEAFDDCRSIIRNQRWPKRCRDLTGPQ</sequence>
<name>A0ABR9RX85_9ACTN</name>
<dbReference type="InterPro" id="IPR000917">
    <property type="entry name" value="Sulfatase_N"/>
</dbReference>
<evidence type="ECO:0000313" key="8">
    <source>
        <dbReference type="EMBL" id="MBE7325985.1"/>
    </source>
</evidence>
<dbReference type="InterPro" id="IPR017850">
    <property type="entry name" value="Alkaline_phosphatase_core_sf"/>
</dbReference>
<proteinExistence type="inferred from homology"/>
<keyword evidence="4" id="KW-0325">Glycoprotein</keyword>
<feature type="signal peptide" evidence="6">
    <location>
        <begin position="1"/>
        <end position="38"/>
    </location>
</feature>
<evidence type="ECO:0000256" key="6">
    <source>
        <dbReference type="SAM" id="SignalP"/>
    </source>
</evidence>
<evidence type="ECO:0000259" key="7">
    <source>
        <dbReference type="Pfam" id="PF00884"/>
    </source>
</evidence>
<evidence type="ECO:0000313" key="9">
    <source>
        <dbReference type="Proteomes" id="UP000756387"/>
    </source>
</evidence>
<feature type="region of interest" description="Disordered" evidence="5">
    <location>
        <begin position="38"/>
        <end position="71"/>
    </location>
</feature>
<dbReference type="RefSeq" id="WP_193639315.1">
    <property type="nucleotide sequence ID" value="NZ_JADCSA010000021.1"/>
</dbReference>
<dbReference type="SUPFAM" id="SSF53649">
    <property type="entry name" value="Alkaline phosphatase-like"/>
    <property type="match status" value="1"/>
</dbReference>
<feature type="chain" id="PRO_5045638230" evidence="6">
    <location>
        <begin position="39"/>
        <end position="589"/>
    </location>
</feature>
<dbReference type="PANTHER" id="PTHR43108">
    <property type="entry name" value="N-ACETYLGLUCOSAMINE-6-SULFATASE FAMILY MEMBER"/>
    <property type="match status" value="1"/>
</dbReference>
<dbReference type="InterPro" id="IPR024607">
    <property type="entry name" value="Sulfatase_CS"/>
</dbReference>
<organism evidence="8 9">
    <name type="scientific">Nocardioides malaquae</name>
    <dbReference type="NCBI Taxonomy" id="2773426"/>
    <lineage>
        <taxon>Bacteria</taxon>
        <taxon>Bacillati</taxon>
        <taxon>Actinomycetota</taxon>
        <taxon>Actinomycetes</taxon>
        <taxon>Propionibacteriales</taxon>
        <taxon>Nocardioidaceae</taxon>
        <taxon>Nocardioides</taxon>
    </lineage>
</organism>
<keyword evidence="3" id="KW-0378">Hydrolase</keyword>
<dbReference type="PANTHER" id="PTHR43108:SF8">
    <property type="entry name" value="SD21168P"/>
    <property type="match status" value="1"/>
</dbReference>
<reference evidence="8 9" key="1">
    <citation type="submission" date="2020-10" db="EMBL/GenBank/DDBJ databases">
        <title>Nocardioides sp. isolated from sludge.</title>
        <authorList>
            <person name="Zhang X."/>
        </authorList>
    </citation>
    <scope>NUCLEOTIDE SEQUENCE [LARGE SCALE GENOMIC DNA]</scope>
    <source>
        <strain evidence="8 9">Y6</strain>
    </source>
</reference>
<evidence type="ECO:0000256" key="2">
    <source>
        <dbReference type="ARBA" id="ARBA00022729"/>
    </source>
</evidence>
<evidence type="ECO:0000256" key="5">
    <source>
        <dbReference type="SAM" id="MobiDB-lite"/>
    </source>
</evidence>
<evidence type="ECO:0000256" key="1">
    <source>
        <dbReference type="ARBA" id="ARBA00008779"/>
    </source>
</evidence>
<comment type="caution">
    <text evidence="8">The sequence shown here is derived from an EMBL/GenBank/DDBJ whole genome shotgun (WGS) entry which is preliminary data.</text>
</comment>
<evidence type="ECO:0000256" key="3">
    <source>
        <dbReference type="ARBA" id="ARBA00022801"/>
    </source>
</evidence>
<protein>
    <submittedName>
        <fullName evidence="8">Sulfatase-like hydrolase/transferase</fullName>
    </submittedName>
</protein>
<keyword evidence="2 6" id="KW-0732">Signal</keyword>
<dbReference type="Proteomes" id="UP000756387">
    <property type="component" value="Unassembled WGS sequence"/>
</dbReference>